<name>A0A382RD10_9ZZZZ</name>
<dbReference type="InterPro" id="IPR036467">
    <property type="entry name" value="LS/RS_sf"/>
</dbReference>
<dbReference type="InterPro" id="IPR002180">
    <property type="entry name" value="LS/RS"/>
</dbReference>
<comment type="similarity">
    <text evidence="2">Belongs to the DMRL synthase family.</text>
</comment>
<evidence type="ECO:0000313" key="7">
    <source>
        <dbReference type="EMBL" id="SVC95569.1"/>
    </source>
</evidence>
<evidence type="ECO:0000256" key="3">
    <source>
        <dbReference type="ARBA" id="ARBA00012664"/>
    </source>
</evidence>
<comment type="pathway">
    <text evidence="1">Cofactor biosynthesis; riboflavin biosynthesis; riboflavin from 2-hydroxy-3-oxobutyl phosphate and 5-amino-6-(D-ribitylamino)uracil: step 1/2.</text>
</comment>
<dbReference type="NCBIfam" id="TIGR00114">
    <property type="entry name" value="lumazine-synth"/>
    <property type="match status" value="1"/>
</dbReference>
<gene>
    <name evidence="7" type="ORF">METZ01_LOCUS348423</name>
</gene>
<sequence>SRFNSFITDKLAAGACEALLNQGVSQDDITVVWVPGAFELPLVAQEVAETVVPDAIVCLGAVIRGETAHFEYVSSETAKGISEASRDTGIPISFGVLTTDNEEQAIDRAGGKAGNKGHDASLAAIEMANLIKRLLDYS</sequence>
<dbReference type="HAMAP" id="MF_00178">
    <property type="entry name" value="Lumazine_synth"/>
    <property type="match status" value="1"/>
</dbReference>
<dbReference type="GO" id="GO:0000906">
    <property type="term" value="F:6,7-dimethyl-8-ribityllumazine synthase activity"/>
    <property type="evidence" value="ECO:0007669"/>
    <property type="project" value="UniProtKB-EC"/>
</dbReference>
<dbReference type="InterPro" id="IPR034964">
    <property type="entry name" value="LS"/>
</dbReference>
<dbReference type="PANTHER" id="PTHR21058">
    <property type="entry name" value="6,7-DIMETHYL-8-RIBITYLLUMAZINE SYNTHASE DMRL SYNTHASE LUMAZINE SYNTHASE"/>
    <property type="match status" value="1"/>
</dbReference>
<evidence type="ECO:0000256" key="5">
    <source>
        <dbReference type="ARBA" id="ARBA00022679"/>
    </source>
</evidence>
<proteinExistence type="inferred from homology"/>
<dbReference type="EMBL" id="UINC01120836">
    <property type="protein sequence ID" value="SVC95569.1"/>
    <property type="molecule type" value="Genomic_DNA"/>
</dbReference>
<dbReference type="UniPathway" id="UPA00275">
    <property type="reaction ID" value="UER00404"/>
</dbReference>
<evidence type="ECO:0000256" key="4">
    <source>
        <dbReference type="ARBA" id="ARBA00022619"/>
    </source>
</evidence>
<evidence type="ECO:0000256" key="1">
    <source>
        <dbReference type="ARBA" id="ARBA00004917"/>
    </source>
</evidence>
<evidence type="ECO:0000256" key="2">
    <source>
        <dbReference type="ARBA" id="ARBA00007424"/>
    </source>
</evidence>
<comment type="catalytic activity">
    <reaction evidence="6">
        <text>(2S)-2-hydroxy-3-oxobutyl phosphate + 5-amino-6-(D-ribitylamino)uracil = 6,7-dimethyl-8-(1-D-ribityl)lumazine + phosphate + 2 H2O + H(+)</text>
        <dbReference type="Rhea" id="RHEA:26152"/>
        <dbReference type="ChEBI" id="CHEBI:15377"/>
        <dbReference type="ChEBI" id="CHEBI:15378"/>
        <dbReference type="ChEBI" id="CHEBI:15934"/>
        <dbReference type="ChEBI" id="CHEBI:43474"/>
        <dbReference type="ChEBI" id="CHEBI:58201"/>
        <dbReference type="ChEBI" id="CHEBI:58830"/>
        <dbReference type="EC" id="2.5.1.78"/>
    </reaction>
</comment>
<protein>
    <recommendedName>
        <fullName evidence="3">6,7-dimethyl-8-ribityllumazine synthase</fullName>
        <ecNumber evidence="3">2.5.1.78</ecNumber>
    </recommendedName>
</protein>
<dbReference type="GO" id="GO:0009349">
    <property type="term" value="C:riboflavin synthase complex"/>
    <property type="evidence" value="ECO:0007669"/>
    <property type="project" value="InterPro"/>
</dbReference>
<dbReference type="Gene3D" id="3.40.50.960">
    <property type="entry name" value="Lumazine/riboflavin synthase"/>
    <property type="match status" value="1"/>
</dbReference>
<dbReference type="AlphaFoldDB" id="A0A382RD10"/>
<dbReference type="Pfam" id="PF00885">
    <property type="entry name" value="DMRL_synthase"/>
    <property type="match status" value="1"/>
</dbReference>
<reference evidence="7" key="1">
    <citation type="submission" date="2018-05" db="EMBL/GenBank/DDBJ databases">
        <authorList>
            <person name="Lanie J.A."/>
            <person name="Ng W.-L."/>
            <person name="Kazmierczak K.M."/>
            <person name="Andrzejewski T.M."/>
            <person name="Davidsen T.M."/>
            <person name="Wayne K.J."/>
            <person name="Tettelin H."/>
            <person name="Glass J.I."/>
            <person name="Rusch D."/>
            <person name="Podicherti R."/>
            <person name="Tsui H.-C.T."/>
            <person name="Winkler M.E."/>
        </authorList>
    </citation>
    <scope>NUCLEOTIDE SEQUENCE</scope>
</reference>
<accession>A0A382RD10</accession>
<keyword evidence="4" id="KW-0686">Riboflavin biosynthesis</keyword>
<dbReference type="CDD" id="cd09209">
    <property type="entry name" value="Lumazine_synthase-I"/>
    <property type="match status" value="1"/>
</dbReference>
<dbReference type="SUPFAM" id="SSF52121">
    <property type="entry name" value="Lumazine synthase"/>
    <property type="match status" value="1"/>
</dbReference>
<feature type="non-terminal residue" evidence="7">
    <location>
        <position position="1"/>
    </location>
</feature>
<dbReference type="PANTHER" id="PTHR21058:SF0">
    <property type="entry name" value="6,7-DIMETHYL-8-RIBITYLLUMAZINE SYNTHASE"/>
    <property type="match status" value="1"/>
</dbReference>
<dbReference type="EC" id="2.5.1.78" evidence="3"/>
<evidence type="ECO:0000256" key="6">
    <source>
        <dbReference type="ARBA" id="ARBA00048785"/>
    </source>
</evidence>
<keyword evidence="5" id="KW-0808">Transferase</keyword>
<organism evidence="7">
    <name type="scientific">marine metagenome</name>
    <dbReference type="NCBI Taxonomy" id="408172"/>
    <lineage>
        <taxon>unclassified sequences</taxon>
        <taxon>metagenomes</taxon>
        <taxon>ecological metagenomes</taxon>
    </lineage>
</organism>
<dbReference type="GO" id="GO:0005829">
    <property type="term" value="C:cytosol"/>
    <property type="evidence" value="ECO:0007669"/>
    <property type="project" value="TreeGrafter"/>
</dbReference>
<dbReference type="GO" id="GO:0009231">
    <property type="term" value="P:riboflavin biosynthetic process"/>
    <property type="evidence" value="ECO:0007669"/>
    <property type="project" value="UniProtKB-UniPathway"/>
</dbReference>